<feature type="domain" description="Tetrapyrrole methylase" evidence="6">
    <location>
        <begin position="358"/>
        <end position="567"/>
    </location>
</feature>
<dbReference type="Pfam" id="PF11760">
    <property type="entry name" value="CbiG_N"/>
    <property type="match status" value="1"/>
</dbReference>
<dbReference type="RefSeq" id="WP_084111874.1">
    <property type="nucleotide sequence ID" value="NZ_CP017675.1"/>
</dbReference>
<dbReference type="Pfam" id="PF01890">
    <property type="entry name" value="CbiG_C"/>
    <property type="match status" value="1"/>
</dbReference>
<gene>
    <name evidence="10" type="primary">cbiGH-cobJ</name>
    <name evidence="10" type="ORF">GlitD10_2988</name>
</gene>
<sequence>MANLWTEFQPIAWIATTPTSQMRLLPLAQSSQGVLWCSPHLKSHPHCQIYAPSLREHLSIIWPHQRAIVFGLTLGAVVRLIAPLLTDKQQDPTILCIPESGEYVITVCGGHQQQGDKLSQSIAHLLGIKSVITDAATAHDIPGVDTWGMPWNWQKGAGNWTGIASAIIRDEPIHIMQESGTTLWRQMIMQKSNLIFLQEPDLQTKTIWITHREITSPDQQIVTWHPRVLWVGIGCERGTSQEQIDSAVKTVFATHQLSLKSIAGIASLDIKKDEIGLVNLTQAQGWPFLTFSAATLSQISVPNPSKIVAQTVGTASVAEASALQASQGTLLVPKTILSPVTIAVALAPQEWLNRPGQLYLVGIGPGDLAQLTPAARQAITQADVVIGYHLYLQLLDTIKRPAQIWEPYPIGQETQRAQRAIELAHWGLNVAVVSSGDCGIYGMAGVVIELLQKQDSVKTKLDIKIFPGISALQSAASRVGVPLMQDFCAISLSDLHVPWDVIAQRVTHAAQGDFVTIFYNPCSQQRTWQLPTAQAIFLQYRDPQTPVAIVRQAYRQDEQIWRDTLANFTQNSLDMFCTIIIGNSRTYWSEYGLITPRNYPPKSPHFDPQSQNLNSE</sequence>
<dbReference type="Gene3D" id="3.30.420.180">
    <property type="entry name" value="CobE/GbiG C-terminal domain"/>
    <property type="match status" value="1"/>
</dbReference>
<keyword evidence="4 10" id="KW-0808">Transferase</keyword>
<dbReference type="Pfam" id="PF00590">
    <property type="entry name" value="TP_methylase"/>
    <property type="match status" value="1"/>
</dbReference>
<keyword evidence="3 10" id="KW-0489">Methyltransferase</keyword>
<dbReference type="InterPro" id="IPR021744">
    <property type="entry name" value="CbiG_N"/>
</dbReference>
<proteinExistence type="predicted"/>
<evidence type="ECO:0000256" key="5">
    <source>
        <dbReference type="ARBA" id="ARBA00022691"/>
    </source>
</evidence>
<dbReference type="GO" id="GO:0030789">
    <property type="term" value="F:precorrin-3B C17-methyltransferase activity"/>
    <property type="evidence" value="ECO:0007669"/>
    <property type="project" value="UniProtKB-EC"/>
</dbReference>
<dbReference type="EMBL" id="CP017675">
    <property type="protein sequence ID" value="APB35333.1"/>
    <property type="molecule type" value="Genomic_DNA"/>
</dbReference>
<reference evidence="10 11" key="1">
    <citation type="submission" date="2016-10" db="EMBL/GenBank/DDBJ databases">
        <title>Description of Gloeomargarita lithophora gen. nov., sp. nov., a thylakoid-bearing basal-branching cyanobacterium with intracellular carbonates, and proposal for Gloeomargaritales ord. nov.</title>
        <authorList>
            <person name="Moreira D."/>
            <person name="Tavera R."/>
            <person name="Benzerara K."/>
            <person name="Skouri-Panet F."/>
            <person name="Couradeau E."/>
            <person name="Gerard E."/>
            <person name="Loussert C."/>
            <person name="Novelo E."/>
            <person name="Zivanovic Y."/>
            <person name="Lopez-Garcia P."/>
        </authorList>
    </citation>
    <scope>NUCLEOTIDE SEQUENCE [LARGE SCALE GENOMIC DNA]</scope>
    <source>
        <strain evidence="10 11">D10</strain>
    </source>
</reference>
<dbReference type="Pfam" id="PF11761">
    <property type="entry name" value="CbiG_mid"/>
    <property type="match status" value="1"/>
</dbReference>
<accession>A0A1J0AHC6</accession>
<dbReference type="InterPro" id="IPR000878">
    <property type="entry name" value="4pyrrol_Mease"/>
</dbReference>
<evidence type="ECO:0000256" key="2">
    <source>
        <dbReference type="ARBA" id="ARBA00022573"/>
    </source>
</evidence>
<dbReference type="NCBIfam" id="TIGR01466">
    <property type="entry name" value="cobJ_cbiH"/>
    <property type="match status" value="1"/>
</dbReference>
<dbReference type="Proteomes" id="UP000180235">
    <property type="component" value="Chromosome"/>
</dbReference>
<evidence type="ECO:0000313" key="11">
    <source>
        <dbReference type="Proteomes" id="UP000180235"/>
    </source>
</evidence>
<keyword evidence="5" id="KW-0949">S-adenosyl-L-methionine</keyword>
<dbReference type="InterPro" id="IPR021745">
    <property type="entry name" value="CbiG_mid"/>
</dbReference>
<dbReference type="STRING" id="1188229.GlitD10_2988"/>
<dbReference type="PANTHER" id="PTHR47036:SF1">
    <property type="entry name" value="COBALT-FACTOR III C(17)-METHYLTRANSFERASE-RELATED"/>
    <property type="match status" value="1"/>
</dbReference>
<dbReference type="InterPro" id="IPR038029">
    <property type="entry name" value="GbiG_N_sf"/>
</dbReference>
<name>A0A1J0AHC6_9CYAN</name>
<dbReference type="OrthoDB" id="9772960at2"/>
<dbReference type="InterPro" id="IPR035996">
    <property type="entry name" value="4pyrrol_Methylase_sf"/>
</dbReference>
<dbReference type="PANTHER" id="PTHR47036">
    <property type="entry name" value="COBALT-FACTOR III C(17)-METHYLTRANSFERASE-RELATED"/>
    <property type="match status" value="1"/>
</dbReference>
<dbReference type="InterPro" id="IPR006363">
    <property type="entry name" value="Cbl_synth_CobJ/CibH_dom"/>
</dbReference>
<dbReference type="InterPro" id="IPR014776">
    <property type="entry name" value="4pyrrole_Mease_sub2"/>
</dbReference>
<evidence type="ECO:0000256" key="4">
    <source>
        <dbReference type="ARBA" id="ARBA00022679"/>
    </source>
</evidence>
<dbReference type="CDD" id="cd11646">
    <property type="entry name" value="Precorrin_3B_C17_MT"/>
    <property type="match status" value="1"/>
</dbReference>
<dbReference type="InterPro" id="IPR014777">
    <property type="entry name" value="4pyrrole_Mease_sub1"/>
</dbReference>
<evidence type="ECO:0000259" key="6">
    <source>
        <dbReference type="Pfam" id="PF00590"/>
    </source>
</evidence>
<dbReference type="Gene3D" id="3.40.1010.10">
    <property type="entry name" value="Cobalt-precorrin-4 Transmethylase, Domain 1"/>
    <property type="match status" value="1"/>
</dbReference>
<dbReference type="GO" id="GO:0009236">
    <property type="term" value="P:cobalamin biosynthetic process"/>
    <property type="evidence" value="ECO:0007669"/>
    <property type="project" value="UniProtKB-UniPathway"/>
</dbReference>
<dbReference type="SUPFAM" id="SSF53790">
    <property type="entry name" value="Tetrapyrrole methylase"/>
    <property type="match status" value="1"/>
</dbReference>
<keyword evidence="11" id="KW-1185">Reference proteome</keyword>
<organism evidence="10 11">
    <name type="scientific">Gloeomargarita lithophora Alchichica-D10</name>
    <dbReference type="NCBI Taxonomy" id="1188229"/>
    <lineage>
        <taxon>Bacteria</taxon>
        <taxon>Bacillati</taxon>
        <taxon>Cyanobacteriota</taxon>
        <taxon>Cyanophyceae</taxon>
        <taxon>Gloeomargaritales</taxon>
        <taxon>Gloeomargaritaceae</taxon>
        <taxon>Gloeomargarita</taxon>
    </lineage>
</organism>
<dbReference type="KEGG" id="glt:GlitD10_2988"/>
<dbReference type="SUPFAM" id="SSF159672">
    <property type="entry name" value="CbiG N-terminal domain-like"/>
    <property type="match status" value="1"/>
</dbReference>
<dbReference type="UniPathway" id="UPA00148"/>
<feature type="domain" description="Cobalamin biosynthesis central region" evidence="9">
    <location>
        <begin position="142"/>
        <end position="226"/>
    </location>
</feature>
<evidence type="ECO:0000313" key="10">
    <source>
        <dbReference type="EMBL" id="APB35333.1"/>
    </source>
</evidence>
<evidence type="ECO:0000256" key="3">
    <source>
        <dbReference type="ARBA" id="ARBA00022603"/>
    </source>
</evidence>
<feature type="domain" description="Cobalamin synthesis G N-terminal" evidence="8">
    <location>
        <begin position="57"/>
        <end position="135"/>
    </location>
</feature>
<keyword evidence="2" id="KW-0169">Cobalamin biosynthesis</keyword>
<dbReference type="InterPro" id="IPR036518">
    <property type="entry name" value="CobE/GbiG_C_sf"/>
</dbReference>
<dbReference type="InterPro" id="IPR051810">
    <property type="entry name" value="Precorrin_MeTrfase"/>
</dbReference>
<protein>
    <submittedName>
        <fullName evidence="10">Precorrin-3B C17-methyltransferase</fullName>
        <ecNumber evidence="10">2.1.1.131</ecNumber>
    </submittedName>
</protein>
<dbReference type="InterPro" id="IPR002750">
    <property type="entry name" value="CobE/GbiG_C"/>
</dbReference>
<comment type="pathway">
    <text evidence="1">Cofactor biosynthesis; adenosylcobalamin biosynthesis.</text>
</comment>
<dbReference type="Gene3D" id="3.30.950.10">
    <property type="entry name" value="Methyltransferase, Cobalt-precorrin-4 Transmethylase, Domain 2"/>
    <property type="match status" value="1"/>
</dbReference>
<dbReference type="EC" id="2.1.1.131" evidence="10"/>
<dbReference type="GO" id="GO:0032259">
    <property type="term" value="P:methylation"/>
    <property type="evidence" value="ECO:0007669"/>
    <property type="project" value="UniProtKB-KW"/>
</dbReference>
<feature type="domain" description="CobE/GbiG C-terminal" evidence="7">
    <location>
        <begin position="229"/>
        <end position="345"/>
    </location>
</feature>
<dbReference type="Gene3D" id="3.40.50.11220">
    <property type="match status" value="1"/>
</dbReference>
<evidence type="ECO:0000256" key="1">
    <source>
        <dbReference type="ARBA" id="ARBA00004953"/>
    </source>
</evidence>
<dbReference type="AlphaFoldDB" id="A0A1J0AHC6"/>
<dbReference type="SUPFAM" id="SSF159664">
    <property type="entry name" value="CobE/GbiG C-terminal domain-like"/>
    <property type="match status" value="1"/>
</dbReference>
<evidence type="ECO:0000259" key="7">
    <source>
        <dbReference type="Pfam" id="PF01890"/>
    </source>
</evidence>
<evidence type="ECO:0000259" key="9">
    <source>
        <dbReference type="Pfam" id="PF11761"/>
    </source>
</evidence>
<evidence type="ECO:0000259" key="8">
    <source>
        <dbReference type="Pfam" id="PF11760"/>
    </source>
</evidence>